<name>A0ACA9QWE9_9GLOM</name>
<feature type="non-terminal residue" evidence="1">
    <location>
        <position position="41"/>
    </location>
</feature>
<accession>A0ACA9QWE9</accession>
<comment type="caution">
    <text evidence="1">The sequence shown here is derived from an EMBL/GenBank/DDBJ whole genome shotgun (WGS) entry which is preliminary data.</text>
</comment>
<dbReference type="EMBL" id="CAJVPU010054501">
    <property type="protein sequence ID" value="CAG8767064.1"/>
    <property type="molecule type" value="Genomic_DNA"/>
</dbReference>
<sequence length="41" mass="4766">RLDSSLLVIHELSSEEYLNYVIDINLSESRKFNLQSIKADL</sequence>
<organism evidence="1 2">
    <name type="scientific">Dentiscutata heterogama</name>
    <dbReference type="NCBI Taxonomy" id="1316150"/>
    <lineage>
        <taxon>Eukaryota</taxon>
        <taxon>Fungi</taxon>
        <taxon>Fungi incertae sedis</taxon>
        <taxon>Mucoromycota</taxon>
        <taxon>Glomeromycotina</taxon>
        <taxon>Glomeromycetes</taxon>
        <taxon>Diversisporales</taxon>
        <taxon>Gigasporaceae</taxon>
        <taxon>Dentiscutata</taxon>
    </lineage>
</organism>
<protein>
    <submittedName>
        <fullName evidence="1">15571_t:CDS:1</fullName>
    </submittedName>
</protein>
<feature type="non-terminal residue" evidence="1">
    <location>
        <position position="1"/>
    </location>
</feature>
<gene>
    <name evidence="1" type="ORF">DHETER_LOCUS15627</name>
</gene>
<keyword evidence="2" id="KW-1185">Reference proteome</keyword>
<proteinExistence type="predicted"/>
<dbReference type="Proteomes" id="UP000789702">
    <property type="component" value="Unassembled WGS sequence"/>
</dbReference>
<evidence type="ECO:0000313" key="1">
    <source>
        <dbReference type="EMBL" id="CAG8767064.1"/>
    </source>
</evidence>
<reference evidence="1" key="1">
    <citation type="submission" date="2021-06" db="EMBL/GenBank/DDBJ databases">
        <authorList>
            <person name="Kallberg Y."/>
            <person name="Tangrot J."/>
            <person name="Rosling A."/>
        </authorList>
    </citation>
    <scope>NUCLEOTIDE SEQUENCE</scope>
    <source>
        <strain evidence="1">IL203A</strain>
    </source>
</reference>
<evidence type="ECO:0000313" key="2">
    <source>
        <dbReference type="Proteomes" id="UP000789702"/>
    </source>
</evidence>